<organism evidence="1 2">
    <name type="scientific">Methylopila turkensis</name>
    <dbReference type="NCBI Taxonomy" id="1437816"/>
    <lineage>
        <taxon>Bacteria</taxon>
        <taxon>Pseudomonadati</taxon>
        <taxon>Pseudomonadota</taxon>
        <taxon>Alphaproteobacteria</taxon>
        <taxon>Hyphomicrobiales</taxon>
        <taxon>Methylopilaceae</taxon>
        <taxon>Methylopila</taxon>
    </lineage>
</organism>
<reference evidence="1" key="1">
    <citation type="journal article" date="2014" name="Int. J. Syst. Evol. Microbiol.">
        <title>Complete genome sequence of Corynebacterium casei LMG S-19264T (=DSM 44701T), isolated from a smear-ripened cheese.</title>
        <authorList>
            <consortium name="US DOE Joint Genome Institute (JGI-PGF)"/>
            <person name="Walter F."/>
            <person name="Albersmeier A."/>
            <person name="Kalinowski J."/>
            <person name="Ruckert C."/>
        </authorList>
    </citation>
    <scope>NUCLEOTIDE SEQUENCE</scope>
    <source>
        <strain evidence="1">VKM B-2748</strain>
    </source>
</reference>
<proteinExistence type="predicted"/>
<sequence length="280" mass="30100">MTDDAAGDLVASLVRSTDFDRYAATLFAPAEARPHLLALYAFDAELARVRDLVSEPMPGELRLQWWRDALADPERADAASHPVMRALEAAIRYGGLPRPALEGLIDAHNDGLYDDPVASVEEMEARFGATRSAVLRLASILLAKGREPGGADAAGYGGVALGVARLIADIHLRPERLRGLVPADRMAARGVSLADLGERRGGARVSGLVAELAAVATRRLTEARSAFASVDPVAGAAFLPLAPVARDLARYARQAPPEGESPRWLRMARLWRASRRFPPF</sequence>
<evidence type="ECO:0000313" key="2">
    <source>
        <dbReference type="Proteomes" id="UP001143309"/>
    </source>
</evidence>
<reference evidence="1" key="2">
    <citation type="submission" date="2023-01" db="EMBL/GenBank/DDBJ databases">
        <authorList>
            <person name="Sun Q."/>
            <person name="Evtushenko L."/>
        </authorList>
    </citation>
    <scope>NUCLEOTIDE SEQUENCE</scope>
    <source>
        <strain evidence="1">VKM B-2748</strain>
    </source>
</reference>
<comment type="caution">
    <text evidence="1">The sequence shown here is derived from an EMBL/GenBank/DDBJ whole genome shotgun (WGS) entry which is preliminary data.</text>
</comment>
<dbReference type="Proteomes" id="UP001143309">
    <property type="component" value="Unassembled WGS sequence"/>
</dbReference>
<keyword evidence="2" id="KW-1185">Reference proteome</keyword>
<dbReference type="AlphaFoldDB" id="A0A9W6JRF9"/>
<dbReference type="Pfam" id="PF00494">
    <property type="entry name" value="SQS_PSY"/>
    <property type="match status" value="1"/>
</dbReference>
<accession>A0A9W6JRF9</accession>
<protein>
    <submittedName>
        <fullName evidence="1">Phytoene synthase</fullName>
    </submittedName>
</protein>
<name>A0A9W6JRF9_9HYPH</name>
<dbReference type="InterPro" id="IPR008949">
    <property type="entry name" value="Isoprenoid_synthase_dom_sf"/>
</dbReference>
<dbReference type="Gene3D" id="1.10.600.10">
    <property type="entry name" value="Farnesyl Diphosphate Synthase"/>
    <property type="match status" value="1"/>
</dbReference>
<dbReference type="InterPro" id="IPR002060">
    <property type="entry name" value="Squ/phyt_synthse"/>
</dbReference>
<dbReference type="SUPFAM" id="SSF48576">
    <property type="entry name" value="Terpenoid synthases"/>
    <property type="match status" value="1"/>
</dbReference>
<gene>
    <name evidence="1" type="primary">crtB</name>
    <name evidence="1" type="ORF">GCM10008174_24010</name>
</gene>
<dbReference type="EMBL" id="BSFL01000003">
    <property type="protein sequence ID" value="GLK80660.1"/>
    <property type="molecule type" value="Genomic_DNA"/>
</dbReference>
<evidence type="ECO:0000313" key="1">
    <source>
        <dbReference type="EMBL" id="GLK80660.1"/>
    </source>
</evidence>
<dbReference type="RefSeq" id="WP_271201149.1">
    <property type="nucleotide sequence ID" value="NZ_BSFL01000003.1"/>
</dbReference>